<name>A0A5E4MXM9_9HEMI</name>
<evidence type="ECO:0000256" key="4">
    <source>
        <dbReference type="ARBA" id="ARBA00012012"/>
    </source>
</evidence>
<evidence type="ECO:0000313" key="16">
    <source>
        <dbReference type="Proteomes" id="UP000325440"/>
    </source>
</evidence>
<dbReference type="InterPro" id="IPR037457">
    <property type="entry name" value="M28_QC"/>
</dbReference>
<feature type="chain" id="PRO_5023124947" description="Glutaminyl-peptide cyclotransferase" evidence="13">
    <location>
        <begin position="20"/>
        <end position="332"/>
    </location>
</feature>
<dbReference type="Pfam" id="PF04389">
    <property type="entry name" value="Peptidase_M28"/>
    <property type="match status" value="1"/>
</dbReference>
<evidence type="ECO:0000256" key="6">
    <source>
        <dbReference type="ARBA" id="ARBA00022525"/>
    </source>
</evidence>
<keyword evidence="16" id="KW-1185">Reference proteome</keyword>
<dbReference type="PANTHER" id="PTHR12283:SF6">
    <property type="entry name" value="GLUTAMINYL-PEPTIDE CYCLOTRANSFERASE-RELATED"/>
    <property type="match status" value="1"/>
</dbReference>
<evidence type="ECO:0000256" key="3">
    <source>
        <dbReference type="ARBA" id="ARBA00006014"/>
    </source>
</evidence>
<dbReference type="GO" id="GO:0005576">
    <property type="term" value="C:extracellular region"/>
    <property type="evidence" value="ECO:0007669"/>
    <property type="project" value="UniProtKB-SubCell"/>
</dbReference>
<dbReference type="AlphaFoldDB" id="A0A5E4MXM9"/>
<dbReference type="OrthoDB" id="3907302at2759"/>
<evidence type="ECO:0000256" key="1">
    <source>
        <dbReference type="ARBA" id="ARBA00000001"/>
    </source>
</evidence>
<gene>
    <name evidence="15" type="ORF">CINCED_3A008364</name>
</gene>
<evidence type="ECO:0000256" key="11">
    <source>
        <dbReference type="ARBA" id="ARBA00023315"/>
    </source>
</evidence>
<sequence length="332" mass="38656">MSILTWFFIFLRIMVITLSLTPNSRNKQSITISQDTIYKLCHMGIEQKFKPILDEMLIERVVGTKNHEFIKTYIAEEMKRNGWTVELDKFKALTPNGILNMTNIVATLNPMADRYMVIACHYDSKLMDFYFVGATDSAVPCAMMIYMAESLNQRLEAFKNTPLSLMMIFFDGEEAFVEWSESDSLYGSRHLASKMERTTFVHKGREINQLYRIEFLMLLDLLGTKNPNFYNYFLETTDLYKSLISSEITLNKTGCLNEYTSAYFRPMSSFLRIDDDHVPFLQKGIEIVHMIPHPFPKCWHKASDNKDALHMPTILNLIKIIQVFIVSYLETQ</sequence>
<dbReference type="SUPFAM" id="SSF53187">
    <property type="entry name" value="Zn-dependent exopeptidases"/>
    <property type="match status" value="1"/>
</dbReference>
<evidence type="ECO:0000256" key="12">
    <source>
        <dbReference type="ARBA" id="ARBA00057903"/>
    </source>
</evidence>
<dbReference type="CDD" id="cd03880">
    <property type="entry name" value="M28_QC_like"/>
    <property type="match status" value="1"/>
</dbReference>
<organism evidence="15 16">
    <name type="scientific">Cinara cedri</name>
    <dbReference type="NCBI Taxonomy" id="506608"/>
    <lineage>
        <taxon>Eukaryota</taxon>
        <taxon>Metazoa</taxon>
        <taxon>Ecdysozoa</taxon>
        <taxon>Arthropoda</taxon>
        <taxon>Hexapoda</taxon>
        <taxon>Insecta</taxon>
        <taxon>Pterygota</taxon>
        <taxon>Neoptera</taxon>
        <taxon>Paraneoptera</taxon>
        <taxon>Hemiptera</taxon>
        <taxon>Sternorrhyncha</taxon>
        <taxon>Aphidomorpha</taxon>
        <taxon>Aphidoidea</taxon>
        <taxon>Aphididae</taxon>
        <taxon>Lachninae</taxon>
        <taxon>Cinara</taxon>
    </lineage>
</organism>
<keyword evidence="11" id="KW-0012">Acyltransferase</keyword>
<dbReference type="PANTHER" id="PTHR12283">
    <property type="entry name" value="GLUTAMINYL-PEPTIDE CYCLOTRANSFERASE"/>
    <property type="match status" value="1"/>
</dbReference>
<evidence type="ECO:0000313" key="15">
    <source>
        <dbReference type="EMBL" id="VVC34817.1"/>
    </source>
</evidence>
<comment type="catalytic activity">
    <reaction evidence="1">
        <text>N-terminal L-glutaminyl-[peptide] = N-terminal 5-oxo-L-prolyl-[peptide] + NH4(+)</text>
        <dbReference type="Rhea" id="RHEA:23652"/>
        <dbReference type="Rhea" id="RHEA-COMP:11736"/>
        <dbReference type="Rhea" id="RHEA-COMP:11846"/>
        <dbReference type="ChEBI" id="CHEBI:28938"/>
        <dbReference type="ChEBI" id="CHEBI:64722"/>
        <dbReference type="ChEBI" id="CHEBI:87215"/>
        <dbReference type="EC" id="2.3.2.5"/>
    </reaction>
</comment>
<evidence type="ECO:0000259" key="14">
    <source>
        <dbReference type="Pfam" id="PF04389"/>
    </source>
</evidence>
<keyword evidence="8" id="KW-0479">Metal-binding</keyword>
<keyword evidence="10" id="KW-1015">Disulfide bond</keyword>
<comment type="function">
    <text evidence="12">Acts as a glutaminyl-peptide cyclotransferase. Responsible for the biosynthesis of pyroglutamyl peptides. Might be more efficient in the conversion of tri and tetrapeptides in vitro. Might have a relative preference for substrates containing hydrophobic amino acids in vitro.</text>
</comment>
<dbReference type="GO" id="GO:0008270">
    <property type="term" value="F:zinc ion binding"/>
    <property type="evidence" value="ECO:0007669"/>
    <property type="project" value="TreeGrafter"/>
</dbReference>
<dbReference type="Proteomes" id="UP000325440">
    <property type="component" value="Unassembled WGS sequence"/>
</dbReference>
<dbReference type="EMBL" id="CABPRJ010001016">
    <property type="protein sequence ID" value="VVC34817.1"/>
    <property type="molecule type" value="Genomic_DNA"/>
</dbReference>
<dbReference type="InterPro" id="IPR040234">
    <property type="entry name" value="QC/QCL"/>
</dbReference>
<dbReference type="EC" id="2.3.2.5" evidence="4"/>
<dbReference type="FunFam" id="3.40.630.10:FF:000029">
    <property type="entry name" value="Glutaminyl-peptide cyclotransferase"/>
    <property type="match status" value="1"/>
</dbReference>
<comment type="subcellular location">
    <subcellularLocation>
        <location evidence="2">Secreted</location>
    </subcellularLocation>
</comment>
<evidence type="ECO:0000256" key="2">
    <source>
        <dbReference type="ARBA" id="ARBA00004613"/>
    </source>
</evidence>
<dbReference type="Gene3D" id="3.40.630.10">
    <property type="entry name" value="Zn peptidases"/>
    <property type="match status" value="1"/>
</dbReference>
<comment type="similarity">
    <text evidence="3">Belongs to the glutaminyl-peptide cyclotransferase family.</text>
</comment>
<accession>A0A5E4MXM9</accession>
<reference evidence="15 16" key="1">
    <citation type="submission" date="2019-08" db="EMBL/GenBank/DDBJ databases">
        <authorList>
            <person name="Alioto T."/>
            <person name="Alioto T."/>
            <person name="Gomez Garrido J."/>
        </authorList>
    </citation>
    <scope>NUCLEOTIDE SEQUENCE [LARGE SCALE GENOMIC DNA]</scope>
</reference>
<keyword evidence="9" id="KW-0862">Zinc</keyword>
<protein>
    <recommendedName>
        <fullName evidence="5">Glutaminyl-peptide cyclotransferase</fullName>
        <ecNumber evidence="4">2.3.2.5</ecNumber>
    </recommendedName>
</protein>
<keyword evidence="7" id="KW-0808">Transferase</keyword>
<evidence type="ECO:0000256" key="9">
    <source>
        <dbReference type="ARBA" id="ARBA00022833"/>
    </source>
</evidence>
<proteinExistence type="inferred from homology"/>
<keyword evidence="13" id="KW-0732">Signal</keyword>
<keyword evidence="6" id="KW-0964">Secreted</keyword>
<evidence type="ECO:0000256" key="5">
    <source>
        <dbReference type="ARBA" id="ARBA00016861"/>
    </source>
</evidence>
<dbReference type="InterPro" id="IPR007484">
    <property type="entry name" value="Peptidase_M28"/>
</dbReference>
<feature type="domain" description="Peptidase M28" evidence="14">
    <location>
        <begin position="103"/>
        <end position="321"/>
    </location>
</feature>
<dbReference type="GO" id="GO:0016603">
    <property type="term" value="F:glutaminyl-peptide cyclotransferase activity"/>
    <property type="evidence" value="ECO:0007669"/>
    <property type="project" value="UniProtKB-EC"/>
</dbReference>
<feature type="signal peptide" evidence="13">
    <location>
        <begin position="1"/>
        <end position="19"/>
    </location>
</feature>
<evidence type="ECO:0000256" key="10">
    <source>
        <dbReference type="ARBA" id="ARBA00023157"/>
    </source>
</evidence>
<evidence type="ECO:0000256" key="7">
    <source>
        <dbReference type="ARBA" id="ARBA00022679"/>
    </source>
</evidence>
<evidence type="ECO:0000256" key="8">
    <source>
        <dbReference type="ARBA" id="ARBA00022723"/>
    </source>
</evidence>
<evidence type="ECO:0000256" key="13">
    <source>
        <dbReference type="SAM" id="SignalP"/>
    </source>
</evidence>